<organism evidence="8">
    <name type="scientific">Spirodela intermedia</name>
    <name type="common">Intermediate duckweed</name>
    <dbReference type="NCBI Taxonomy" id="51605"/>
    <lineage>
        <taxon>Eukaryota</taxon>
        <taxon>Viridiplantae</taxon>
        <taxon>Streptophyta</taxon>
        <taxon>Embryophyta</taxon>
        <taxon>Tracheophyta</taxon>
        <taxon>Spermatophyta</taxon>
        <taxon>Magnoliopsida</taxon>
        <taxon>Liliopsida</taxon>
        <taxon>Araceae</taxon>
        <taxon>Lemnoideae</taxon>
        <taxon>Spirodela</taxon>
    </lineage>
</organism>
<keyword evidence="9" id="KW-1185">Reference proteome</keyword>
<dbReference type="GO" id="GO:0005730">
    <property type="term" value="C:nucleolus"/>
    <property type="evidence" value="ECO:0007669"/>
    <property type="project" value="TreeGrafter"/>
</dbReference>
<dbReference type="GO" id="GO:0000176">
    <property type="term" value="C:nuclear exosome (RNase complex)"/>
    <property type="evidence" value="ECO:0007669"/>
    <property type="project" value="InterPro"/>
</dbReference>
<feature type="domain" description="HRDC" evidence="7">
    <location>
        <begin position="444"/>
        <end position="524"/>
    </location>
</feature>
<evidence type="ECO:0000256" key="6">
    <source>
        <dbReference type="SAM" id="MobiDB-lite"/>
    </source>
</evidence>
<accession>A0A7I8IKV3</accession>
<evidence type="ECO:0000256" key="3">
    <source>
        <dbReference type="ARBA" id="ARBA00022835"/>
    </source>
</evidence>
<dbReference type="InterPro" id="IPR012588">
    <property type="entry name" value="Exosome-assoc_fac_Rrp6_N"/>
</dbReference>
<protein>
    <recommendedName>
        <fullName evidence="7">HRDC domain-containing protein</fullName>
    </recommendedName>
</protein>
<dbReference type="InterPro" id="IPR044876">
    <property type="entry name" value="HRDC_dom_sf"/>
</dbReference>
<feature type="compositionally biased region" description="Low complexity" evidence="6">
    <location>
        <begin position="648"/>
        <end position="658"/>
    </location>
</feature>
<feature type="compositionally biased region" description="Basic and acidic residues" evidence="6">
    <location>
        <begin position="677"/>
        <end position="689"/>
    </location>
</feature>
<comment type="similarity">
    <text evidence="5">Belongs to the exosome component 10/RRP6 family.</text>
</comment>
<dbReference type="PANTHER" id="PTHR12124:SF47">
    <property type="entry name" value="EXOSOME COMPONENT 10"/>
    <property type="match status" value="1"/>
</dbReference>
<dbReference type="Pfam" id="PF01612">
    <property type="entry name" value="DNA_pol_A_exo1"/>
    <property type="match status" value="1"/>
</dbReference>
<evidence type="ECO:0000313" key="8">
    <source>
        <dbReference type="EMBL" id="CAA2618771.1"/>
    </source>
</evidence>
<name>A0A7I8IKV3_SPIIN</name>
<feature type="compositionally biased region" description="Basic and acidic residues" evidence="6">
    <location>
        <begin position="706"/>
        <end position="720"/>
    </location>
</feature>
<dbReference type="FunFam" id="1.10.150.80:FF:000001">
    <property type="entry name" value="Putative exosome component 10"/>
    <property type="match status" value="1"/>
</dbReference>
<dbReference type="GO" id="GO:0071040">
    <property type="term" value="P:nuclear polyadenylation-dependent antisense transcript catabolic process"/>
    <property type="evidence" value="ECO:0007669"/>
    <property type="project" value="TreeGrafter"/>
</dbReference>
<dbReference type="EMBL" id="CACRZD030000004">
    <property type="protein sequence ID" value="CAA6658493.1"/>
    <property type="molecule type" value="Genomic_DNA"/>
</dbReference>
<dbReference type="GO" id="GO:0071035">
    <property type="term" value="P:nuclear polyadenylation-dependent rRNA catabolic process"/>
    <property type="evidence" value="ECO:0007669"/>
    <property type="project" value="TreeGrafter"/>
</dbReference>
<dbReference type="InterPro" id="IPR045092">
    <property type="entry name" value="Rrp6-like"/>
</dbReference>
<evidence type="ECO:0000256" key="4">
    <source>
        <dbReference type="ARBA" id="ARBA00023242"/>
    </source>
</evidence>
<gene>
    <name evidence="8" type="ORF">SI7747_04004938</name>
</gene>
<evidence type="ECO:0000256" key="1">
    <source>
        <dbReference type="ARBA" id="ARBA00004123"/>
    </source>
</evidence>
<dbReference type="GO" id="GO:0071051">
    <property type="term" value="P:poly(A)-dependent snoRNA 3'-end processing"/>
    <property type="evidence" value="ECO:0007669"/>
    <property type="project" value="TreeGrafter"/>
</dbReference>
<dbReference type="GO" id="GO:0071038">
    <property type="term" value="P:TRAMP-dependent tRNA surveillance pathway"/>
    <property type="evidence" value="ECO:0007669"/>
    <property type="project" value="TreeGrafter"/>
</dbReference>
<dbReference type="GO" id="GO:0000175">
    <property type="term" value="F:3'-5'-RNA exonuclease activity"/>
    <property type="evidence" value="ECO:0007669"/>
    <property type="project" value="InterPro"/>
</dbReference>
<dbReference type="GO" id="GO:0071037">
    <property type="term" value="P:nuclear polyadenylation-dependent snRNA catabolic process"/>
    <property type="evidence" value="ECO:0007669"/>
    <property type="project" value="TreeGrafter"/>
</dbReference>
<dbReference type="AlphaFoldDB" id="A0A7I8IKV3"/>
<dbReference type="PANTHER" id="PTHR12124">
    <property type="entry name" value="POLYMYOSITIS/SCLERODERMA AUTOANTIGEN-RELATED"/>
    <property type="match status" value="1"/>
</dbReference>
<dbReference type="InterPro" id="IPR036397">
    <property type="entry name" value="RNaseH_sf"/>
</dbReference>
<comment type="subcellular location">
    <subcellularLocation>
        <location evidence="1">Nucleus</location>
    </subcellularLocation>
</comment>
<dbReference type="InterPro" id="IPR010997">
    <property type="entry name" value="HRDC-like_sf"/>
</dbReference>
<evidence type="ECO:0000313" key="9">
    <source>
        <dbReference type="Proteomes" id="UP001189122"/>
    </source>
</evidence>
<evidence type="ECO:0000256" key="2">
    <source>
        <dbReference type="ARBA" id="ARBA00022552"/>
    </source>
</evidence>
<proteinExistence type="inferred from homology"/>
<sequence>MDGGSASPPQESKADALLALVKGPLAASAARLSAQSRAVPDGRDFHFYRNFEQFRSPAREVAARSESLLSSIGTSELVGSGGKRREGSELVGLPEDLDDAHDWVVNLNDEILERFSASMDEFKSLREEEEQERGTAGDWAAAMETGGFQIVYGKKGKKKKMDGGGDDAVGYDGAVDVGGAFGVKVASRDKKTRAPRSQDAFKILVNNSNQPFEHVWLERSNDGSHFVHPLPMKPPPIEDTPFKLVEEVDLEHNQYRSFQGLTCLMQISTRTEDFVVDTLKLRVHVGPYLREVFKDPSKRKVMHGADRDILWLQRDFGIYVCNLFDTGQASRVLQLERNSLEFLLQYFCGVTANKEYQQADWRLRPIPDDMLKYAREDTHYLLFMYDIMKRRLLSAESSNPDLAHSLLAEVYRRSSDICRQLYEKELLTGSSFLRIYGLSETDFSPEQLAVVAGLWEWRDHIARAEDESTGYILPNKALLEIARQMPLTSGMLKRLVKSKHPYVERNLGSVVAVIRNSVANAAGFEAVYDHLKKSHLEVNVVSVQIKKKPVSAFGALFGAPLPRGSSLRIRKGQTPSRYLAKLEQIKSSVALPFHSFSGGAAVAGAQPLVPPDRGEDEPAGGGAEVEDIIPLTDESEDPPADGGRPENGSSAAASPPVGAEEEEQPLSLSELSSSFEECFKAAAESRRGDGAAAAAPPQWKPFDYAAARKEAAPGDGGGDRRRGKQRGNGGAAVLPRRAPATEDTAADFQAPRRCQAFPPSGNRSATFH</sequence>
<dbReference type="PROSITE" id="PS50967">
    <property type="entry name" value="HRDC"/>
    <property type="match status" value="1"/>
</dbReference>
<dbReference type="Pfam" id="PF00570">
    <property type="entry name" value="HRDC"/>
    <property type="match status" value="1"/>
</dbReference>
<dbReference type="GO" id="GO:0071044">
    <property type="term" value="P:histone mRNA catabolic process"/>
    <property type="evidence" value="ECO:0007669"/>
    <property type="project" value="TreeGrafter"/>
</dbReference>
<dbReference type="InterPro" id="IPR002562">
    <property type="entry name" value="3'-5'_exonuclease_dom"/>
</dbReference>
<feature type="region of interest" description="Disordered" evidence="6">
    <location>
        <begin position="604"/>
        <end position="768"/>
    </location>
</feature>
<dbReference type="GO" id="GO:0000467">
    <property type="term" value="P:exonucleolytic trimming to generate mature 3'-end of 5.8S rRNA from tricistronic rRNA transcript (SSU-rRNA, 5.8S rRNA, LSU-rRNA)"/>
    <property type="evidence" value="ECO:0007669"/>
    <property type="project" value="InterPro"/>
</dbReference>
<dbReference type="EMBL" id="LR743591">
    <property type="protein sequence ID" value="CAA2618771.1"/>
    <property type="molecule type" value="Genomic_DNA"/>
</dbReference>
<feature type="compositionally biased region" description="Low complexity" evidence="6">
    <location>
        <begin position="665"/>
        <end position="676"/>
    </location>
</feature>
<dbReference type="Proteomes" id="UP001189122">
    <property type="component" value="Unassembled WGS sequence"/>
</dbReference>
<dbReference type="SMART" id="SM00474">
    <property type="entry name" value="35EXOc"/>
    <property type="match status" value="1"/>
</dbReference>
<evidence type="ECO:0000259" key="7">
    <source>
        <dbReference type="PROSITE" id="PS50967"/>
    </source>
</evidence>
<dbReference type="GO" id="GO:0000166">
    <property type="term" value="F:nucleotide binding"/>
    <property type="evidence" value="ECO:0007669"/>
    <property type="project" value="InterPro"/>
</dbReference>
<dbReference type="GO" id="GO:0003727">
    <property type="term" value="F:single-stranded RNA binding"/>
    <property type="evidence" value="ECO:0007669"/>
    <property type="project" value="TreeGrafter"/>
</dbReference>
<reference evidence="8 9" key="1">
    <citation type="submission" date="2019-12" db="EMBL/GenBank/DDBJ databases">
        <authorList>
            <person name="Scholz U."/>
            <person name="Mascher M."/>
            <person name="Fiebig A."/>
        </authorList>
    </citation>
    <scope>NUCLEOTIDE SEQUENCE</scope>
</reference>
<dbReference type="Gene3D" id="1.10.150.80">
    <property type="entry name" value="HRDC domain"/>
    <property type="match status" value="1"/>
</dbReference>
<keyword evidence="2" id="KW-0698">rRNA processing</keyword>
<dbReference type="GO" id="GO:0071039">
    <property type="term" value="P:nuclear polyadenylation-dependent CUT catabolic process"/>
    <property type="evidence" value="ECO:0007669"/>
    <property type="project" value="TreeGrafter"/>
</dbReference>
<dbReference type="Pfam" id="PF08066">
    <property type="entry name" value="PMC2NT"/>
    <property type="match status" value="1"/>
</dbReference>
<keyword evidence="3" id="KW-0271">Exosome</keyword>
<dbReference type="SUPFAM" id="SSF53098">
    <property type="entry name" value="Ribonuclease H-like"/>
    <property type="match status" value="1"/>
</dbReference>
<dbReference type="SMART" id="SM00341">
    <property type="entry name" value="HRDC"/>
    <property type="match status" value="1"/>
</dbReference>
<dbReference type="GO" id="GO:0071036">
    <property type="term" value="P:nuclear polyadenylation-dependent snoRNA catabolic process"/>
    <property type="evidence" value="ECO:0007669"/>
    <property type="project" value="TreeGrafter"/>
</dbReference>
<dbReference type="InterPro" id="IPR002121">
    <property type="entry name" value="HRDC_dom"/>
</dbReference>
<dbReference type="InterPro" id="IPR012337">
    <property type="entry name" value="RNaseH-like_sf"/>
</dbReference>
<dbReference type="SUPFAM" id="SSF47819">
    <property type="entry name" value="HRDC-like"/>
    <property type="match status" value="1"/>
</dbReference>
<keyword evidence="4" id="KW-0539">Nucleus</keyword>
<dbReference type="Gene3D" id="3.30.420.10">
    <property type="entry name" value="Ribonuclease H-like superfamily/Ribonuclease H"/>
    <property type="match status" value="1"/>
</dbReference>
<evidence type="ECO:0000256" key="5">
    <source>
        <dbReference type="ARBA" id="ARBA00043957"/>
    </source>
</evidence>